<dbReference type="InterPro" id="IPR013783">
    <property type="entry name" value="Ig-like_fold"/>
</dbReference>
<accession>A0A8J7WP16</accession>
<keyword evidence="3" id="KW-1185">Reference proteome</keyword>
<sequence>MHAHRRTRTQLTANPARTRVSAVLLAAALVAGTITAGAGVARADTAAPTPPDFPATQVDPTVIAAETAASAKAKTTGSPVTVDAETDTGTLVTANPDGSLTRTQTSAPVRTKQNGAWVPIDTTLSVRTDGTIRPAATATGVAFSDGGDGPMATLTQGTSTLSFTFPSALPAPTLSGATATYPDVLPEVDLQLTANAGGFSQLLVVHSAAAAANPTLDTLTLAVKAVGVNLSSTQDGGAAATDASGTTVFHTDTATMWDSAGANGAPASAATAATGSTLKSSAATAPNSGDHVARVQVAAATGSETLTPDRTLLGASDTKYPVYIDPAWSGNPSQLHWARVSSNGWNIYDSTSTATGDHPRVGYDNWPGGAGEVARTFYNMNTGGSTGTSGIGGATVTAATMYINDDWAASSSATPVDLYDCTRPVNNGWNSADLNWSNQPLPNVKQDERTSYETSSGTVSPGTLAFNMLDAAQSAASGDWPDITFVVRAPNESDNSQWKQFASGGGATISITYFRAPYLSGTYTTTPGITNSGTFFATSGYVTMSALGGDTDGENVRSGYEIWNWANGTNTTNVANSLFTSYTATGGAYTYSGNLPDGTYAWRGVTESQDGGQWSGWSPWQLFTVDTSTPQAPGVESPQFPANQFGAAYTDTGSFTMTVNGTDNVSGYMFALDNDLGTTVYNPASLPPTWSGGTITPAKTYWAAAVSVGGPATVSFAPLTVGPHRLFVKAVDQAANTSAETTYLFYAGLTSPVYVYGDQLVNGCAINTCNGNTVTVPAATATVTAGASIIAQSNCCYIVFADGKQAMLANGSGSVAVGDSATLSFYLPKAGYWDFGANLTQSGDYGKYNLTLDQSTNAYSPLLSGFDASSSHVTTRYQDFGTVKDNNGNPVQLSAGLHTVTLTITGKNAASGGYQAGIDALRLAPMSATCAINNLTNCLNNIAISSDSNHGAADADGYGNSFSAGDLAAAGWNASTSTTHNPITVNGAPMYVPAYAVGTGDNILSSGQTVTVPSSGYANTGNAVEFLAFGTMGAVTGATGQITYAGTCGQSSAQAYTLDQVPDWVSGPASAADITFPHRNLPGAGQDTKAPKFYAISVPLVCPGQAITSISLPVVTNKTLPGVAALHIMGIGIRASSYTDSSLSSNWTGSFAAKQDSTMGTWVNQTLRLPVTVTVGNGSSGGKVRLHLSNALGTAAASFLHVSVALQDPTAGGANASAAPVPVTFNNNASITLPAGGEIVSDPVTLTVPQQSTLLVSIDLGGTVNNSPAHAAAQTTSYATAQNTGDHTTDTAATNYTVTMSYQPYLTGVDVLAPGATSGSLVLFGDQTINSDTAAGNGKSHLSDDIAAALANQSQNNGTVPYGVLNEGQNSWTAGNNLLPALSGSSNQYSPLNAMNPADRYILDNANVRTVLISTGTADILAGDTAGDIENKLAALSQQVRHYYTDDVTDYSVNINNLAGLLTVYIATIPPDPGANSNTGLTAAQEQVREYVNNWILGTSDSYAAGNADGVIDFAAALSSTGTDAGTTVNPAYLWTDSNGNVLPSTAYYQQLAQQYLINTAAPPATTGTVRYRPMALRAS</sequence>
<dbReference type="Gene3D" id="2.60.40.10">
    <property type="entry name" value="Immunoglobulins"/>
    <property type="match status" value="1"/>
</dbReference>
<dbReference type="InterPro" id="IPR053140">
    <property type="entry name" value="GDSL_Rv0518-like"/>
</dbReference>
<feature type="signal peptide" evidence="1">
    <location>
        <begin position="1"/>
        <end position="36"/>
    </location>
</feature>
<name>A0A8J7WP16_9ACTN</name>
<evidence type="ECO:0000256" key="1">
    <source>
        <dbReference type="SAM" id="SignalP"/>
    </source>
</evidence>
<keyword evidence="1" id="KW-0732">Signal</keyword>
<proteinExistence type="predicted"/>
<dbReference type="PANTHER" id="PTHR43784">
    <property type="entry name" value="GDSL-LIKE LIPASE/ACYLHYDROLASE, PUTATIVE (AFU_ORTHOLOGUE AFUA_2G00820)-RELATED"/>
    <property type="match status" value="1"/>
</dbReference>
<evidence type="ECO:0000313" key="3">
    <source>
        <dbReference type="Proteomes" id="UP000677913"/>
    </source>
</evidence>
<dbReference type="PANTHER" id="PTHR43784:SF2">
    <property type="entry name" value="GDSL-LIKE LIPASE_ACYLHYDROLASE, PUTATIVE (AFU_ORTHOLOGUE AFUA_2G00820)-RELATED"/>
    <property type="match status" value="1"/>
</dbReference>
<reference evidence="2" key="1">
    <citation type="submission" date="2021-04" db="EMBL/GenBank/DDBJ databases">
        <title>Genome based classification of Actinospica acidithermotolerans sp. nov., an actinobacterium isolated from an Indonesian hot spring.</title>
        <authorList>
            <person name="Kusuma A.B."/>
            <person name="Putra K.E."/>
            <person name="Nafisah S."/>
            <person name="Loh J."/>
            <person name="Nouioui I."/>
            <person name="Goodfellow M."/>
        </authorList>
    </citation>
    <scope>NUCLEOTIDE SEQUENCE</scope>
    <source>
        <strain evidence="2">DSM 45618</strain>
    </source>
</reference>
<comment type="caution">
    <text evidence="2">The sequence shown here is derived from an EMBL/GenBank/DDBJ whole genome shotgun (WGS) entry which is preliminary data.</text>
</comment>
<evidence type="ECO:0000313" key="2">
    <source>
        <dbReference type="EMBL" id="MBS2963329.1"/>
    </source>
</evidence>
<protein>
    <submittedName>
        <fullName evidence="2">Uncharacterized protein</fullName>
    </submittedName>
</protein>
<feature type="chain" id="PRO_5038670241" evidence="1">
    <location>
        <begin position="37"/>
        <end position="1580"/>
    </location>
</feature>
<organism evidence="2 3">
    <name type="scientific">Actinocrinis puniceicyclus</name>
    <dbReference type="NCBI Taxonomy" id="977794"/>
    <lineage>
        <taxon>Bacteria</taxon>
        <taxon>Bacillati</taxon>
        <taxon>Actinomycetota</taxon>
        <taxon>Actinomycetes</taxon>
        <taxon>Catenulisporales</taxon>
        <taxon>Actinospicaceae</taxon>
        <taxon>Actinocrinis</taxon>
    </lineage>
</organism>
<dbReference type="EMBL" id="JAGSXH010000024">
    <property type="protein sequence ID" value="MBS2963329.1"/>
    <property type="molecule type" value="Genomic_DNA"/>
</dbReference>
<gene>
    <name evidence="2" type="ORF">KGA66_09750</name>
</gene>
<dbReference type="RefSeq" id="WP_211466926.1">
    <property type="nucleotide sequence ID" value="NZ_JAGSXH010000024.1"/>
</dbReference>
<dbReference type="GO" id="GO:0005975">
    <property type="term" value="P:carbohydrate metabolic process"/>
    <property type="evidence" value="ECO:0007669"/>
    <property type="project" value="UniProtKB-ARBA"/>
</dbReference>
<dbReference type="Proteomes" id="UP000677913">
    <property type="component" value="Unassembled WGS sequence"/>
</dbReference>